<dbReference type="EMBL" id="PVNK01000001">
    <property type="protein sequence ID" value="PRQ05912.1"/>
    <property type="molecule type" value="Genomic_DNA"/>
</dbReference>
<evidence type="ECO:0000313" key="4">
    <source>
        <dbReference type="Proteomes" id="UP000237968"/>
    </source>
</evidence>
<protein>
    <submittedName>
        <fullName evidence="3">Uncharacterized protein</fullName>
    </submittedName>
</protein>
<keyword evidence="2" id="KW-0732">Signal</keyword>
<accession>A0A2S9YLG9</accession>
<dbReference type="RefSeq" id="WP_146155149.1">
    <property type="nucleotide sequence ID" value="NZ_PVNK01000001.1"/>
</dbReference>
<feature type="compositionally biased region" description="Basic and acidic residues" evidence="1">
    <location>
        <begin position="27"/>
        <end position="39"/>
    </location>
</feature>
<evidence type="ECO:0000256" key="1">
    <source>
        <dbReference type="SAM" id="MobiDB-lite"/>
    </source>
</evidence>
<dbReference type="AlphaFoldDB" id="A0A2S9YLG9"/>
<proteinExistence type="predicted"/>
<organism evidence="3 4">
    <name type="scientific">Enhygromyxa salina</name>
    <dbReference type="NCBI Taxonomy" id="215803"/>
    <lineage>
        <taxon>Bacteria</taxon>
        <taxon>Pseudomonadati</taxon>
        <taxon>Myxococcota</taxon>
        <taxon>Polyangia</taxon>
        <taxon>Nannocystales</taxon>
        <taxon>Nannocystaceae</taxon>
        <taxon>Enhygromyxa</taxon>
    </lineage>
</organism>
<evidence type="ECO:0000313" key="3">
    <source>
        <dbReference type="EMBL" id="PRQ05912.1"/>
    </source>
</evidence>
<reference evidence="3 4" key="1">
    <citation type="submission" date="2018-03" db="EMBL/GenBank/DDBJ databases">
        <title>Draft Genome Sequences of the Obligatory Marine Myxobacteria Enhygromyxa salina SWB005.</title>
        <authorList>
            <person name="Poehlein A."/>
            <person name="Moghaddam J.A."/>
            <person name="Harms H."/>
            <person name="Alanjari M."/>
            <person name="Koenig G.M."/>
            <person name="Daniel R."/>
            <person name="Schaeberle T.F."/>
        </authorList>
    </citation>
    <scope>NUCLEOTIDE SEQUENCE [LARGE SCALE GENOMIC DNA]</scope>
    <source>
        <strain evidence="3 4">SWB005</strain>
    </source>
</reference>
<sequence>MLKSTIALIVVAACAAPTPGISPPPSPDDRPSEVTEEDQHFCCGSVDPSTMSGEDCIPIGPSHVGGCGKVLYCSDSYTNDEGTVTCAT</sequence>
<gene>
    <name evidence="3" type="ORF">ENSA5_00240</name>
</gene>
<feature type="signal peptide" evidence="2">
    <location>
        <begin position="1"/>
        <end position="15"/>
    </location>
</feature>
<dbReference type="Proteomes" id="UP000237968">
    <property type="component" value="Unassembled WGS sequence"/>
</dbReference>
<name>A0A2S9YLG9_9BACT</name>
<evidence type="ECO:0000256" key="2">
    <source>
        <dbReference type="SAM" id="SignalP"/>
    </source>
</evidence>
<keyword evidence="4" id="KW-1185">Reference proteome</keyword>
<comment type="caution">
    <text evidence="3">The sequence shown here is derived from an EMBL/GenBank/DDBJ whole genome shotgun (WGS) entry which is preliminary data.</text>
</comment>
<feature type="region of interest" description="Disordered" evidence="1">
    <location>
        <begin position="17"/>
        <end position="39"/>
    </location>
</feature>
<feature type="chain" id="PRO_5015404936" evidence="2">
    <location>
        <begin position="16"/>
        <end position="88"/>
    </location>
</feature>